<evidence type="ECO:0000313" key="1">
    <source>
        <dbReference type="EMBL" id="TCP28578.1"/>
    </source>
</evidence>
<dbReference type="AlphaFoldDB" id="A0A4R2P359"/>
<dbReference type="RefSeq" id="WP_132793068.1">
    <property type="nucleotide sequence ID" value="NZ_SLXM01000001.1"/>
</dbReference>
<organism evidence="1 2">
    <name type="scientific">Tenacibaculum skagerrakense</name>
    <dbReference type="NCBI Taxonomy" id="186571"/>
    <lineage>
        <taxon>Bacteria</taxon>
        <taxon>Pseudomonadati</taxon>
        <taxon>Bacteroidota</taxon>
        <taxon>Flavobacteriia</taxon>
        <taxon>Flavobacteriales</taxon>
        <taxon>Flavobacteriaceae</taxon>
        <taxon>Tenacibaculum</taxon>
    </lineage>
</organism>
<comment type="caution">
    <text evidence="1">The sequence shown here is derived from an EMBL/GenBank/DDBJ whole genome shotgun (WGS) entry which is preliminary data.</text>
</comment>
<dbReference type="InterPro" id="IPR022172">
    <property type="entry name" value="DUF3703"/>
</dbReference>
<name>A0A4R2P359_9FLAO</name>
<dbReference type="Pfam" id="PF12487">
    <property type="entry name" value="DUF3703"/>
    <property type="match status" value="1"/>
</dbReference>
<accession>A0A4R2P359</accession>
<gene>
    <name evidence="1" type="ORF">EV195_101758</name>
</gene>
<dbReference type="OrthoDB" id="9799416at2"/>
<dbReference type="Proteomes" id="UP000294564">
    <property type="component" value="Unassembled WGS sequence"/>
</dbReference>
<keyword evidence="2" id="KW-1185">Reference proteome</keyword>
<proteinExistence type="predicted"/>
<dbReference type="EMBL" id="SLXM01000001">
    <property type="protein sequence ID" value="TCP28578.1"/>
    <property type="molecule type" value="Genomic_DNA"/>
</dbReference>
<evidence type="ECO:0000313" key="2">
    <source>
        <dbReference type="Proteomes" id="UP000294564"/>
    </source>
</evidence>
<reference evidence="1 2" key="1">
    <citation type="submission" date="2019-03" db="EMBL/GenBank/DDBJ databases">
        <title>Genomic Encyclopedia of Type Strains, Phase IV (KMG-IV): sequencing the most valuable type-strain genomes for metagenomic binning, comparative biology and taxonomic classification.</title>
        <authorList>
            <person name="Goeker M."/>
        </authorList>
    </citation>
    <scope>NUCLEOTIDE SEQUENCE [LARGE SCALE GENOMIC DNA]</scope>
    <source>
        <strain evidence="1 2">DSM 14836</strain>
    </source>
</reference>
<sequence>MIKKQYRKKEFYNQLAQGKHLLKKKEFKLAFYHFENAHILGQKNTYRHTLSHFWMLVVGLKTQNLKEISGQIIRIIASIIITPFWVPTGNSGGANISAIKSIPLRKELEKFF</sequence>
<protein>
    <submittedName>
        <fullName evidence="1">Uncharacterized protein DUF3703</fullName>
    </submittedName>
</protein>